<keyword evidence="3" id="KW-0813">Transport</keyword>
<feature type="domain" description="Fe/B12 periplasmic-binding" evidence="8">
    <location>
        <begin position="43"/>
        <end position="301"/>
    </location>
</feature>
<evidence type="ECO:0000256" key="6">
    <source>
        <dbReference type="SAM" id="Coils"/>
    </source>
</evidence>
<evidence type="ECO:0000313" key="9">
    <source>
        <dbReference type="EMBL" id="WAV90517.1"/>
    </source>
</evidence>
<dbReference type="InterPro" id="IPR033870">
    <property type="entry name" value="FatB"/>
</dbReference>
<evidence type="ECO:0000256" key="3">
    <source>
        <dbReference type="ARBA" id="ARBA00022448"/>
    </source>
</evidence>
<dbReference type="InterPro" id="IPR051313">
    <property type="entry name" value="Bact_iron-sidero_bind"/>
</dbReference>
<evidence type="ECO:0000256" key="2">
    <source>
        <dbReference type="ARBA" id="ARBA00008814"/>
    </source>
</evidence>
<organism evidence="9">
    <name type="scientific">Oxalobacter aliiformigenes</name>
    <dbReference type="NCBI Taxonomy" id="2946593"/>
    <lineage>
        <taxon>Bacteria</taxon>
        <taxon>Pseudomonadati</taxon>
        <taxon>Pseudomonadota</taxon>
        <taxon>Betaproteobacteria</taxon>
        <taxon>Burkholderiales</taxon>
        <taxon>Oxalobacteraceae</taxon>
        <taxon>Oxalobacter</taxon>
    </lineage>
</organism>
<evidence type="ECO:0000259" key="8">
    <source>
        <dbReference type="PROSITE" id="PS50983"/>
    </source>
</evidence>
<accession>A0A9E9LA29</accession>
<comment type="subcellular location">
    <subcellularLocation>
        <location evidence="1">Cell envelope</location>
    </subcellularLocation>
</comment>
<keyword evidence="4" id="KW-0408">Iron</keyword>
<dbReference type="Proteomes" id="UP001164819">
    <property type="component" value="Chromosome"/>
</dbReference>
<keyword evidence="4" id="KW-0410">Iron transport</keyword>
<dbReference type="GO" id="GO:1901678">
    <property type="term" value="P:iron coordination entity transport"/>
    <property type="evidence" value="ECO:0007669"/>
    <property type="project" value="UniProtKB-ARBA"/>
</dbReference>
<dbReference type="RefSeq" id="WP_269315565.1">
    <property type="nucleotide sequence ID" value="NZ_CP098251.1"/>
</dbReference>
<name>A0A9E9LA29_9BURK</name>
<dbReference type="SUPFAM" id="SSF53807">
    <property type="entry name" value="Helical backbone' metal receptor"/>
    <property type="match status" value="1"/>
</dbReference>
<dbReference type="Gene3D" id="3.40.50.1980">
    <property type="entry name" value="Nitrogenase molybdenum iron protein domain"/>
    <property type="match status" value="2"/>
</dbReference>
<comment type="similarity">
    <text evidence="2">Belongs to the bacterial solute-binding protein 8 family.</text>
</comment>
<proteinExistence type="inferred from homology"/>
<reference evidence="9" key="1">
    <citation type="journal article" date="2022" name="Front. Microbiol.">
        <title>New perspectives on an old grouping: The genomic and phenotypic variability of Oxalobacter formigenes and the implications for calcium oxalate stone prevention.</title>
        <authorList>
            <person name="Chmiel J.A."/>
            <person name="Carr C."/>
            <person name="Stuivenberg G.A."/>
            <person name="Venema R."/>
            <person name="Chanyi R.M."/>
            <person name="Al K.F."/>
            <person name="Giguere D."/>
            <person name="Say H."/>
            <person name="Akouris P.P."/>
            <person name="Dominguez Romero S.A."/>
            <person name="Kwong A."/>
            <person name="Tai V."/>
            <person name="Koval S.F."/>
            <person name="Razvi H."/>
            <person name="Bjazevic J."/>
            <person name="Burton J.P."/>
        </authorList>
    </citation>
    <scope>NUCLEOTIDE SEQUENCE</scope>
    <source>
        <strain evidence="9">OxK</strain>
    </source>
</reference>
<feature type="region of interest" description="Disordered" evidence="7">
    <location>
        <begin position="1"/>
        <end position="22"/>
    </location>
</feature>
<dbReference type="CDD" id="cd01140">
    <property type="entry name" value="FatB"/>
    <property type="match status" value="1"/>
</dbReference>
<evidence type="ECO:0000256" key="1">
    <source>
        <dbReference type="ARBA" id="ARBA00004196"/>
    </source>
</evidence>
<keyword evidence="5" id="KW-0732">Signal</keyword>
<dbReference type="EMBL" id="CP098251">
    <property type="protein sequence ID" value="WAV90517.1"/>
    <property type="molecule type" value="Genomic_DNA"/>
</dbReference>
<evidence type="ECO:0000256" key="7">
    <source>
        <dbReference type="SAM" id="MobiDB-lite"/>
    </source>
</evidence>
<keyword evidence="4" id="KW-0406">Ion transport</keyword>
<dbReference type="PANTHER" id="PTHR30532">
    <property type="entry name" value="IRON III DICITRATE-BINDING PERIPLASMIC PROTEIN"/>
    <property type="match status" value="1"/>
</dbReference>
<dbReference type="AlphaFoldDB" id="A0A9E9LA29"/>
<dbReference type="PROSITE" id="PS50983">
    <property type="entry name" value="FE_B12_PBP"/>
    <property type="match status" value="1"/>
</dbReference>
<dbReference type="PANTHER" id="PTHR30532:SF28">
    <property type="entry name" value="PETROBACTIN-BINDING PROTEIN YCLQ"/>
    <property type="match status" value="1"/>
</dbReference>
<dbReference type="InterPro" id="IPR002491">
    <property type="entry name" value="ABC_transptr_periplasmic_BD"/>
</dbReference>
<feature type="coiled-coil region" evidence="6">
    <location>
        <begin position="150"/>
        <end position="177"/>
    </location>
</feature>
<evidence type="ECO:0000256" key="4">
    <source>
        <dbReference type="ARBA" id="ARBA00022496"/>
    </source>
</evidence>
<gene>
    <name evidence="9" type="ORF">NB646_06490</name>
</gene>
<protein>
    <submittedName>
        <fullName evidence="9">ABC transporter substrate-binding protein</fullName>
    </submittedName>
</protein>
<dbReference type="Pfam" id="PF01497">
    <property type="entry name" value="Peripla_BP_2"/>
    <property type="match status" value="1"/>
</dbReference>
<keyword evidence="6" id="KW-0175">Coiled coil</keyword>
<evidence type="ECO:0000256" key="5">
    <source>
        <dbReference type="ARBA" id="ARBA00022729"/>
    </source>
</evidence>
<dbReference type="GO" id="GO:0030288">
    <property type="term" value="C:outer membrane-bounded periplasmic space"/>
    <property type="evidence" value="ECO:0007669"/>
    <property type="project" value="TreeGrafter"/>
</dbReference>
<sequence length="301" mass="32707">MLTACNRPSEPAGNAVQDKPGTETSLTITHELGSTTVPRHPKKVAVFDMGVLDIMNEIGADTQVAVPNDAITSWLSKYKNKTNIGGIKEPDLEGLYNYKPDIIFISGRQKAYYSELSKIAPTVYIQIEPGRYMADLEKNVTDVGRIFGKEDVAARKMDNLKKQIADARAVAANSNDKALILLTNDGSMSAYGKGSRFGLIHDVLGIREADENIKVSIHGQEVGYEYIAKINPDIIYVVDRTAVVGGTKFASTTLDNALVNSTKAGKNKKIVTMDAESWYLTTGGLTSTEKMINDALSGLKK</sequence>